<dbReference type="Proteomes" id="UP000298327">
    <property type="component" value="Unassembled WGS sequence"/>
</dbReference>
<accession>A0A4Y9YDP7</accession>
<reference evidence="2 3" key="1">
    <citation type="submission" date="2019-02" db="EMBL/GenBank/DDBJ databases">
        <title>Genome sequencing of the rare red list fungi Dentipellis fragilis.</title>
        <authorList>
            <person name="Buettner E."/>
            <person name="Kellner H."/>
        </authorList>
    </citation>
    <scope>NUCLEOTIDE SEQUENCE [LARGE SCALE GENOMIC DNA]</scope>
    <source>
        <strain evidence="2 3">DSM 105465</strain>
    </source>
</reference>
<dbReference type="OrthoDB" id="10456142at2759"/>
<evidence type="ECO:0000313" key="2">
    <source>
        <dbReference type="EMBL" id="TFY60140.1"/>
    </source>
</evidence>
<name>A0A4Y9YDP7_9AGAM</name>
<evidence type="ECO:0000256" key="1">
    <source>
        <dbReference type="SAM" id="MobiDB-lite"/>
    </source>
</evidence>
<sequence length="300" mass="33165">MSGFEPAVGIAVHFTDIIAGAMYQAVVGHLPGRQMKAGDKYMAHAFDVIEKHRKILPVALIHQGIRPSYTPSSVLGACQKFARRWYIPVFAVDTLWRYHDEPTPDANAPKVSQERWHIPRWIPDLMIMPAVEGELVYKLVTGGFPDVDDLSEHYRSAQDSTERYSRAKNVLRSWGASHTYKAKAKATMKLAEIESSKARAKYLFASQVADQFVRIVEDQSTETLTNEEMEYMHSKAVESALELTLSVLEGKTSVEVNAIAADTAKLACQALGDPNTATKLPNVGKGEGTDAEKTLDSIAE</sequence>
<comment type="caution">
    <text evidence="2">The sequence shown here is derived from an EMBL/GenBank/DDBJ whole genome shotgun (WGS) entry which is preliminary data.</text>
</comment>
<gene>
    <name evidence="2" type="ORF">EVG20_g7530</name>
</gene>
<feature type="compositionally biased region" description="Basic and acidic residues" evidence="1">
    <location>
        <begin position="287"/>
        <end position="300"/>
    </location>
</feature>
<dbReference type="AlphaFoldDB" id="A0A4Y9YDP7"/>
<evidence type="ECO:0000313" key="3">
    <source>
        <dbReference type="Proteomes" id="UP000298327"/>
    </source>
</evidence>
<keyword evidence="3" id="KW-1185">Reference proteome</keyword>
<proteinExistence type="predicted"/>
<protein>
    <submittedName>
        <fullName evidence="2">Uncharacterized protein</fullName>
    </submittedName>
</protein>
<dbReference type="EMBL" id="SEOQ01000580">
    <property type="protein sequence ID" value="TFY60140.1"/>
    <property type="molecule type" value="Genomic_DNA"/>
</dbReference>
<feature type="region of interest" description="Disordered" evidence="1">
    <location>
        <begin position="276"/>
        <end position="300"/>
    </location>
</feature>
<organism evidence="2 3">
    <name type="scientific">Dentipellis fragilis</name>
    <dbReference type="NCBI Taxonomy" id="205917"/>
    <lineage>
        <taxon>Eukaryota</taxon>
        <taxon>Fungi</taxon>
        <taxon>Dikarya</taxon>
        <taxon>Basidiomycota</taxon>
        <taxon>Agaricomycotina</taxon>
        <taxon>Agaricomycetes</taxon>
        <taxon>Russulales</taxon>
        <taxon>Hericiaceae</taxon>
        <taxon>Dentipellis</taxon>
    </lineage>
</organism>